<evidence type="ECO:0000313" key="1">
    <source>
        <dbReference type="EMBL" id="VVE47564.1"/>
    </source>
</evidence>
<gene>
    <name evidence="1" type="ORF">PIN31115_04472</name>
</gene>
<accession>A0A5E4YFS4</accession>
<dbReference type="Pfam" id="PF13516">
    <property type="entry name" value="LRR_6"/>
    <property type="match status" value="5"/>
</dbReference>
<organism evidence="1 2">
    <name type="scientific">Pandoraea iniqua</name>
    <dbReference type="NCBI Taxonomy" id="2508288"/>
    <lineage>
        <taxon>Bacteria</taxon>
        <taxon>Pseudomonadati</taxon>
        <taxon>Pseudomonadota</taxon>
        <taxon>Betaproteobacteria</taxon>
        <taxon>Burkholderiales</taxon>
        <taxon>Burkholderiaceae</taxon>
        <taxon>Pandoraea</taxon>
    </lineage>
</organism>
<reference evidence="1 2" key="1">
    <citation type="submission" date="2019-08" db="EMBL/GenBank/DDBJ databases">
        <authorList>
            <person name="Peeters C."/>
        </authorList>
    </citation>
    <scope>NUCLEOTIDE SEQUENCE [LARGE SCALE GENOMIC DNA]</scope>
    <source>
        <strain evidence="1 2">LMG 31115</strain>
    </source>
</reference>
<keyword evidence="2" id="KW-1185">Reference proteome</keyword>
<protein>
    <submittedName>
        <fullName evidence="1">Uncharacterized protein</fullName>
    </submittedName>
</protein>
<name>A0A5E4YFS4_9BURK</name>
<dbReference type="InterPro" id="IPR001611">
    <property type="entry name" value="Leu-rich_rpt"/>
</dbReference>
<dbReference type="InterPro" id="IPR036047">
    <property type="entry name" value="F-box-like_dom_sf"/>
</dbReference>
<dbReference type="InterPro" id="IPR032675">
    <property type="entry name" value="LRR_dom_sf"/>
</dbReference>
<dbReference type="InterPro" id="IPR052394">
    <property type="entry name" value="LRR-containing"/>
</dbReference>
<dbReference type="EMBL" id="CABPSI010000005">
    <property type="protein sequence ID" value="VVE47564.1"/>
    <property type="molecule type" value="Genomic_DNA"/>
</dbReference>
<dbReference type="Gene3D" id="3.80.10.10">
    <property type="entry name" value="Ribonuclease Inhibitor"/>
    <property type="match status" value="2"/>
</dbReference>
<dbReference type="AlphaFoldDB" id="A0A5E4YFS4"/>
<dbReference type="SUPFAM" id="SSF81383">
    <property type="entry name" value="F-box domain"/>
    <property type="match status" value="1"/>
</dbReference>
<dbReference type="Proteomes" id="UP000333828">
    <property type="component" value="Unassembled WGS sequence"/>
</dbReference>
<dbReference type="SUPFAM" id="SSF52047">
    <property type="entry name" value="RNI-like"/>
    <property type="match status" value="1"/>
</dbReference>
<dbReference type="PANTHER" id="PTHR24114">
    <property type="entry name" value="LEUCINE RICH REPEAT FAMILY PROTEIN"/>
    <property type="match status" value="1"/>
</dbReference>
<sequence>MMATESTIPPRAPRTISRGADLHIESEVDVSAPTNRYARECCAGLQVRAAGKQLTQWVRRACLPILDRAKVMVLTKPLPGLPVEIHEVIFEHLPRDERRALNYQLVSRHWQRFVQRDTRSVLVTGPTGLGGLNEYHQLKSVVLRGTFADSDLARLPTGNYALELRDCRGLSVAGIDHLLRLELGSLHLVTADEPLGPDVAIVLAQHPTLTELVIKGHQVGDSGAKALAKNQVLRTLAISANGISDEGGAAFGENSTLEALSLGSNAIGAATILALAKTQLQSLCLRYCELSGESLAGLAGLKTLTRLDISCNYIGNVGVQALLNDANQLQWLDVSANGVGDAGARTLATHPGLRTLIATHNPIRREGALALVLNETLETIYLSIDGNAEFGPALTLRDIPSTKRLWVDVEFSR</sequence>
<dbReference type="CDD" id="cd09917">
    <property type="entry name" value="F-box_SF"/>
    <property type="match status" value="1"/>
</dbReference>
<proteinExistence type="predicted"/>
<dbReference type="SMART" id="SM00368">
    <property type="entry name" value="LRR_RI"/>
    <property type="match status" value="4"/>
</dbReference>
<dbReference type="PANTHER" id="PTHR24114:SF50">
    <property type="entry name" value="RNI-LIKE PROTEIN"/>
    <property type="match status" value="1"/>
</dbReference>
<evidence type="ECO:0000313" key="2">
    <source>
        <dbReference type="Proteomes" id="UP000333828"/>
    </source>
</evidence>